<keyword evidence="5" id="KW-1185">Reference proteome</keyword>
<dbReference type="RefSeq" id="WP_028752186.1">
    <property type="nucleotide sequence ID" value="NZ_JACIIG010000006.1"/>
</dbReference>
<sequence>MHTNIDFQGLRVAVTGGTSGLGLALVRQLAVKGARVAFVARTAANVERVADETGAHGIVADVGKKDDIYPIAMQVTANLGGVDVLINNASSLGPVPLALLADTECEALEAALSVNLVGAFRLTKALFGALAASAREGCGALVINISSDAAVNAYSGWGAYGASKAALAHLTAIWDEEAKPAGIRLLALDPGDMDTPLHALALPDADPSTLKAPEHAAAEIIEKMLDALPIRAGLVAGRQA</sequence>
<reference evidence="4 5" key="1">
    <citation type="submission" date="2020-08" db="EMBL/GenBank/DDBJ databases">
        <title>Genomic Encyclopedia of Type Strains, Phase IV (KMG-V): Genome sequencing to study the core and pangenomes of soil and plant-associated prokaryotes.</title>
        <authorList>
            <person name="Whitman W."/>
        </authorList>
    </citation>
    <scope>NUCLEOTIDE SEQUENCE [LARGE SCALE GENOMIC DNA]</scope>
    <source>
        <strain evidence="4 5">SEMIA 492</strain>
    </source>
</reference>
<dbReference type="PRINTS" id="PR00080">
    <property type="entry name" value="SDRFAMILY"/>
</dbReference>
<evidence type="ECO:0000313" key="4">
    <source>
        <dbReference type="EMBL" id="MBB4568937.1"/>
    </source>
</evidence>
<proteinExistence type="inferred from homology"/>
<dbReference type="AlphaFoldDB" id="A0A7W7EKZ7"/>
<accession>A0A7W7EKZ7</accession>
<comment type="similarity">
    <text evidence="1 3">Belongs to the short-chain dehydrogenases/reductases (SDR) family.</text>
</comment>
<dbReference type="CDD" id="cd05233">
    <property type="entry name" value="SDR_c"/>
    <property type="match status" value="1"/>
</dbReference>
<dbReference type="Gene3D" id="3.40.50.720">
    <property type="entry name" value="NAD(P)-binding Rossmann-like Domain"/>
    <property type="match status" value="1"/>
</dbReference>
<dbReference type="Pfam" id="PF00106">
    <property type="entry name" value="adh_short"/>
    <property type="match status" value="1"/>
</dbReference>
<dbReference type="Proteomes" id="UP000543836">
    <property type="component" value="Unassembled WGS sequence"/>
</dbReference>
<keyword evidence="2" id="KW-0560">Oxidoreductase</keyword>
<evidence type="ECO:0000313" key="5">
    <source>
        <dbReference type="Proteomes" id="UP000543836"/>
    </source>
</evidence>
<evidence type="ECO:0000256" key="1">
    <source>
        <dbReference type="ARBA" id="ARBA00006484"/>
    </source>
</evidence>
<evidence type="ECO:0000256" key="2">
    <source>
        <dbReference type="ARBA" id="ARBA00023002"/>
    </source>
</evidence>
<dbReference type="PANTHER" id="PTHR43669:SF3">
    <property type="entry name" value="ALCOHOL DEHYDROGENASE, PUTATIVE (AFU_ORTHOLOGUE AFUA_3G03445)-RELATED"/>
    <property type="match status" value="1"/>
</dbReference>
<comment type="caution">
    <text evidence="4">The sequence shown here is derived from an EMBL/GenBank/DDBJ whole genome shotgun (WGS) entry which is preliminary data.</text>
</comment>
<dbReference type="InterPro" id="IPR002347">
    <property type="entry name" value="SDR_fam"/>
</dbReference>
<dbReference type="OrthoDB" id="9793825at2"/>
<name>A0A7W7EKZ7_9HYPH</name>
<gene>
    <name evidence="4" type="ORF">GGE60_003056</name>
</gene>
<dbReference type="InterPro" id="IPR036291">
    <property type="entry name" value="NAD(P)-bd_dom_sf"/>
</dbReference>
<dbReference type="GO" id="GO:0016491">
    <property type="term" value="F:oxidoreductase activity"/>
    <property type="evidence" value="ECO:0007669"/>
    <property type="project" value="UniProtKB-KW"/>
</dbReference>
<dbReference type="PANTHER" id="PTHR43669">
    <property type="entry name" value="5-KETO-D-GLUCONATE 5-REDUCTASE"/>
    <property type="match status" value="1"/>
</dbReference>
<organism evidence="4 5">
    <name type="scientific">Rhizobium leucaenae</name>
    <dbReference type="NCBI Taxonomy" id="29450"/>
    <lineage>
        <taxon>Bacteria</taxon>
        <taxon>Pseudomonadati</taxon>
        <taxon>Pseudomonadota</taxon>
        <taxon>Alphaproteobacteria</taxon>
        <taxon>Hyphomicrobiales</taxon>
        <taxon>Rhizobiaceae</taxon>
        <taxon>Rhizobium/Agrobacterium group</taxon>
        <taxon>Rhizobium</taxon>
    </lineage>
</organism>
<dbReference type="PRINTS" id="PR00081">
    <property type="entry name" value="GDHRDH"/>
</dbReference>
<dbReference type="SUPFAM" id="SSF51735">
    <property type="entry name" value="NAD(P)-binding Rossmann-fold domains"/>
    <property type="match status" value="1"/>
</dbReference>
<evidence type="ECO:0000256" key="3">
    <source>
        <dbReference type="RuleBase" id="RU000363"/>
    </source>
</evidence>
<protein>
    <submittedName>
        <fullName evidence="4">NAD(P)-dependent dehydrogenase (Short-subunit alcohol dehydrogenase family)</fullName>
    </submittedName>
</protein>
<dbReference type="EMBL" id="JACIIG010000006">
    <property type="protein sequence ID" value="MBB4568937.1"/>
    <property type="molecule type" value="Genomic_DNA"/>
</dbReference>